<evidence type="ECO:0000259" key="1">
    <source>
        <dbReference type="SMART" id="SM00635"/>
    </source>
</evidence>
<reference evidence="2 3" key="1">
    <citation type="submission" date="2019-11" db="EMBL/GenBank/DDBJ databases">
        <title>Winogradskyella ouciana sp. nov., isolated from the hadal seawater of the Mariana Trench.</title>
        <authorList>
            <person name="Liu R."/>
        </authorList>
    </citation>
    <scope>NUCLEOTIDE SEQUENCE [LARGE SCALE GENOMIC DNA]</scope>
    <source>
        <strain evidence="2 3">ZXX205</strain>
    </source>
</reference>
<protein>
    <recommendedName>
        <fullName evidence="1">BIG2 domain-containing protein</fullName>
    </recommendedName>
</protein>
<dbReference type="SUPFAM" id="SSF49373">
    <property type="entry name" value="Invasin/intimin cell-adhesion fragments"/>
    <property type="match status" value="1"/>
</dbReference>
<gene>
    <name evidence="2" type="ORF">F1003_15745</name>
</gene>
<name>A0A7K1GJ27_9FLAO</name>
<dbReference type="EMBL" id="WJYA01000094">
    <property type="protein sequence ID" value="MTE28379.1"/>
    <property type="molecule type" value="Genomic_DNA"/>
</dbReference>
<organism evidence="2 3">
    <name type="scientific">Winogradskyella ouciana</name>
    <dbReference type="NCBI Taxonomy" id="2608631"/>
    <lineage>
        <taxon>Bacteria</taxon>
        <taxon>Pseudomonadati</taxon>
        <taxon>Bacteroidota</taxon>
        <taxon>Flavobacteriia</taxon>
        <taxon>Flavobacteriales</taxon>
        <taxon>Flavobacteriaceae</taxon>
        <taxon>Winogradskyella</taxon>
    </lineage>
</organism>
<feature type="non-terminal residue" evidence="2">
    <location>
        <position position="91"/>
    </location>
</feature>
<sequence>TPNQLIAVPSSIQLLPEQNKPLKVTATYASGDSQDVTTQATYESSYPEIAAVDATGVVTAGGTVGTATIMVRYYNQTISVPVQVKEIAPQA</sequence>
<feature type="non-terminal residue" evidence="2">
    <location>
        <position position="1"/>
    </location>
</feature>
<evidence type="ECO:0000313" key="2">
    <source>
        <dbReference type="EMBL" id="MTE28379.1"/>
    </source>
</evidence>
<feature type="domain" description="BIG2" evidence="1">
    <location>
        <begin position="1"/>
        <end position="83"/>
    </location>
</feature>
<accession>A0A7K1GJ27</accession>
<comment type="caution">
    <text evidence="2">The sequence shown here is derived from an EMBL/GenBank/DDBJ whole genome shotgun (WGS) entry which is preliminary data.</text>
</comment>
<dbReference type="Gene3D" id="2.60.40.1080">
    <property type="match status" value="1"/>
</dbReference>
<keyword evidence="3" id="KW-1185">Reference proteome</keyword>
<dbReference type="InterPro" id="IPR054604">
    <property type="entry name" value="SbsC_Big-like"/>
</dbReference>
<dbReference type="Proteomes" id="UP000447545">
    <property type="component" value="Unassembled WGS sequence"/>
</dbReference>
<proteinExistence type="predicted"/>
<dbReference type="AlphaFoldDB" id="A0A7K1GJ27"/>
<dbReference type="InterPro" id="IPR003343">
    <property type="entry name" value="Big_2"/>
</dbReference>
<evidence type="ECO:0000313" key="3">
    <source>
        <dbReference type="Proteomes" id="UP000447545"/>
    </source>
</evidence>
<dbReference type="SMART" id="SM00635">
    <property type="entry name" value="BID_2"/>
    <property type="match status" value="1"/>
</dbReference>
<dbReference type="InterPro" id="IPR008964">
    <property type="entry name" value="Invasin/intimin_cell_adhesion"/>
</dbReference>
<dbReference type="Pfam" id="PF22359">
    <property type="entry name" value="Big-like"/>
    <property type="match status" value="1"/>
</dbReference>